<organism evidence="14 15">
    <name type="scientific">Vitis vinifera</name>
    <name type="common">Grape</name>
    <dbReference type="NCBI Taxonomy" id="29760"/>
    <lineage>
        <taxon>Eukaryota</taxon>
        <taxon>Viridiplantae</taxon>
        <taxon>Streptophyta</taxon>
        <taxon>Embryophyta</taxon>
        <taxon>Tracheophyta</taxon>
        <taxon>Spermatophyta</taxon>
        <taxon>Magnoliopsida</taxon>
        <taxon>eudicotyledons</taxon>
        <taxon>Gunneridae</taxon>
        <taxon>Pentapetalae</taxon>
        <taxon>rosids</taxon>
        <taxon>Vitales</taxon>
        <taxon>Vitaceae</taxon>
        <taxon>Viteae</taxon>
        <taxon>Vitis</taxon>
    </lineage>
</organism>
<evidence type="ECO:0000313" key="14">
    <source>
        <dbReference type="EMBL" id="RVX21138.1"/>
    </source>
</evidence>
<keyword evidence="6 11" id="KW-1133">Transmembrane helix</keyword>
<dbReference type="InterPro" id="IPR001584">
    <property type="entry name" value="Integrase_cat-core"/>
</dbReference>
<dbReference type="GO" id="GO:0004190">
    <property type="term" value="F:aspartic-type endopeptidase activity"/>
    <property type="evidence" value="ECO:0007669"/>
    <property type="project" value="UniProtKB-KW"/>
</dbReference>
<dbReference type="FunFam" id="1.10.3430.10:FF:000043">
    <property type="entry name" value="Uncharacterized protein"/>
    <property type="match status" value="1"/>
</dbReference>
<dbReference type="InterPro" id="IPR001878">
    <property type="entry name" value="Znf_CCHC"/>
</dbReference>
<dbReference type="SUPFAM" id="SSF56672">
    <property type="entry name" value="DNA/RNA polymerases"/>
    <property type="match status" value="1"/>
</dbReference>
<evidence type="ECO:0000256" key="10">
    <source>
        <dbReference type="SAM" id="MobiDB-lite"/>
    </source>
</evidence>
<dbReference type="Gene3D" id="1.10.3430.10">
    <property type="entry name" value="Ammonium transporter AmtB like domains"/>
    <property type="match status" value="1"/>
</dbReference>
<dbReference type="PANTHER" id="PTHR43029">
    <property type="entry name" value="AMMONIUM TRANSPORTER MEP2"/>
    <property type="match status" value="1"/>
</dbReference>
<dbReference type="InterPro" id="IPR043502">
    <property type="entry name" value="DNA/RNA_pol_sf"/>
</dbReference>
<dbReference type="PROSITE" id="PS50158">
    <property type="entry name" value="ZF_CCHC"/>
    <property type="match status" value="1"/>
</dbReference>
<dbReference type="Gene3D" id="3.30.420.10">
    <property type="entry name" value="Ribonuclease H-like superfamily/Ribonuclease H"/>
    <property type="match status" value="1"/>
</dbReference>
<dbReference type="GO" id="GO:0008519">
    <property type="term" value="F:ammonium channel activity"/>
    <property type="evidence" value="ECO:0007669"/>
    <property type="project" value="InterPro"/>
</dbReference>
<keyword evidence="5" id="KW-0064">Aspartyl protease</keyword>
<feature type="transmembrane region" description="Helical" evidence="11">
    <location>
        <begin position="1229"/>
        <end position="1248"/>
    </location>
</feature>
<dbReference type="InterPro" id="IPR013103">
    <property type="entry name" value="RVT_2"/>
</dbReference>
<dbReference type="Pfam" id="PF13976">
    <property type="entry name" value="gag_pre-integrs"/>
    <property type="match status" value="1"/>
</dbReference>
<dbReference type="GO" id="GO:0008270">
    <property type="term" value="F:zinc ion binding"/>
    <property type="evidence" value="ECO:0007669"/>
    <property type="project" value="UniProtKB-KW"/>
</dbReference>
<keyword evidence="8" id="KW-0924">Ammonia transport</keyword>
<feature type="transmembrane region" description="Helical" evidence="11">
    <location>
        <begin position="1284"/>
        <end position="1305"/>
    </location>
</feature>
<protein>
    <submittedName>
        <fullName evidence="14">Retrovirus-related Pol polyprotein from transposon TNT 1-94</fullName>
    </submittedName>
</protein>
<evidence type="ECO:0000256" key="3">
    <source>
        <dbReference type="ARBA" id="ARBA00022448"/>
    </source>
</evidence>
<evidence type="ECO:0000256" key="4">
    <source>
        <dbReference type="ARBA" id="ARBA00022692"/>
    </source>
</evidence>
<keyword evidence="7 11" id="KW-0472">Membrane</keyword>
<dbReference type="EMBL" id="QGNW01000005">
    <property type="protein sequence ID" value="RVX21138.1"/>
    <property type="molecule type" value="Genomic_DNA"/>
</dbReference>
<dbReference type="InterPro" id="IPR025724">
    <property type="entry name" value="GAG-pre-integrase_dom"/>
</dbReference>
<evidence type="ECO:0000256" key="8">
    <source>
        <dbReference type="ARBA" id="ARBA00023177"/>
    </source>
</evidence>
<dbReference type="Gene3D" id="4.10.60.10">
    <property type="entry name" value="Zinc finger, CCHC-type"/>
    <property type="match status" value="1"/>
</dbReference>
<dbReference type="PANTHER" id="PTHR43029:SF10">
    <property type="entry name" value="AMMONIUM TRANSPORTER MEP2"/>
    <property type="match status" value="1"/>
</dbReference>
<evidence type="ECO:0000256" key="11">
    <source>
        <dbReference type="SAM" id="Phobius"/>
    </source>
</evidence>
<dbReference type="InterPro" id="IPR036397">
    <property type="entry name" value="RNaseH_sf"/>
</dbReference>
<comment type="subcellular location">
    <subcellularLocation>
        <location evidence="1">Membrane</location>
        <topology evidence="1">Multi-pass membrane protein</topology>
    </subcellularLocation>
</comment>
<dbReference type="SMART" id="SM00343">
    <property type="entry name" value="ZnF_C2HC"/>
    <property type="match status" value="2"/>
</dbReference>
<dbReference type="InterPro" id="IPR012337">
    <property type="entry name" value="RNaseH-like_sf"/>
</dbReference>
<dbReference type="InterPro" id="IPR029020">
    <property type="entry name" value="Ammonium/urea_transptr"/>
</dbReference>
<keyword evidence="9" id="KW-0862">Zinc</keyword>
<evidence type="ECO:0000313" key="15">
    <source>
        <dbReference type="Proteomes" id="UP000288805"/>
    </source>
</evidence>
<keyword evidence="9" id="KW-0479">Metal-binding</keyword>
<dbReference type="GO" id="GO:0003676">
    <property type="term" value="F:nucleic acid binding"/>
    <property type="evidence" value="ECO:0007669"/>
    <property type="project" value="InterPro"/>
</dbReference>
<dbReference type="InterPro" id="IPR024041">
    <property type="entry name" value="NH4_transpt_AmtB-like_dom"/>
</dbReference>
<proteinExistence type="inferred from homology"/>
<feature type="compositionally biased region" description="Basic and acidic residues" evidence="10">
    <location>
        <begin position="111"/>
        <end position="124"/>
    </location>
</feature>
<keyword evidence="5" id="KW-0378">Hydrolase</keyword>
<dbReference type="Pfam" id="PF00665">
    <property type="entry name" value="rve"/>
    <property type="match status" value="1"/>
</dbReference>
<dbReference type="InterPro" id="IPR054722">
    <property type="entry name" value="PolX-like_BBD"/>
</dbReference>
<reference evidence="14 15" key="1">
    <citation type="journal article" date="2018" name="PLoS Genet.">
        <title>Population sequencing reveals clonal diversity and ancestral inbreeding in the grapevine cultivar Chardonnay.</title>
        <authorList>
            <person name="Roach M.J."/>
            <person name="Johnson D.L."/>
            <person name="Bohlmann J."/>
            <person name="van Vuuren H.J."/>
            <person name="Jones S.J."/>
            <person name="Pretorius I.S."/>
            <person name="Schmidt S.A."/>
            <person name="Borneman A.R."/>
        </authorList>
    </citation>
    <scope>NUCLEOTIDE SEQUENCE [LARGE SCALE GENOMIC DNA]</scope>
    <source>
        <strain evidence="15">cv. Chardonnay</strain>
        <tissue evidence="14">Leaf</tissue>
    </source>
</reference>
<evidence type="ECO:0000256" key="7">
    <source>
        <dbReference type="ARBA" id="ARBA00023136"/>
    </source>
</evidence>
<dbReference type="GO" id="GO:0015074">
    <property type="term" value="P:DNA integration"/>
    <property type="evidence" value="ECO:0007669"/>
    <property type="project" value="InterPro"/>
</dbReference>
<dbReference type="CDD" id="cd09272">
    <property type="entry name" value="RNase_HI_RT_Ty1"/>
    <property type="match status" value="1"/>
</dbReference>
<dbReference type="SUPFAM" id="SSF53098">
    <property type="entry name" value="Ribonuclease H-like"/>
    <property type="match status" value="1"/>
</dbReference>
<evidence type="ECO:0000259" key="12">
    <source>
        <dbReference type="PROSITE" id="PS50158"/>
    </source>
</evidence>
<evidence type="ECO:0000259" key="13">
    <source>
        <dbReference type="PROSITE" id="PS50994"/>
    </source>
</evidence>
<feature type="region of interest" description="Disordered" evidence="10">
    <location>
        <begin position="674"/>
        <end position="718"/>
    </location>
</feature>
<dbReference type="Pfam" id="PF22936">
    <property type="entry name" value="Pol_BBD"/>
    <property type="match status" value="1"/>
</dbReference>
<comment type="similarity">
    <text evidence="2">Belongs to the ammonia transporter channel (TC 1.A.11.2) family.</text>
</comment>
<evidence type="ECO:0000256" key="2">
    <source>
        <dbReference type="ARBA" id="ARBA00005887"/>
    </source>
</evidence>
<feature type="compositionally biased region" description="Polar residues" evidence="10">
    <location>
        <begin position="679"/>
        <end position="692"/>
    </location>
</feature>
<feature type="domain" description="Integrase catalytic" evidence="13">
    <location>
        <begin position="409"/>
        <end position="585"/>
    </location>
</feature>
<keyword evidence="5" id="KW-0645">Protease</keyword>
<keyword evidence="4 11" id="KW-0812">Transmembrane</keyword>
<dbReference type="Pfam" id="PF07727">
    <property type="entry name" value="RVT_2"/>
    <property type="match status" value="1"/>
</dbReference>
<keyword evidence="9" id="KW-0863">Zinc-finger</keyword>
<dbReference type="InterPro" id="IPR001905">
    <property type="entry name" value="Ammonium_transpt"/>
</dbReference>
<evidence type="ECO:0000256" key="6">
    <source>
        <dbReference type="ARBA" id="ARBA00022989"/>
    </source>
</evidence>
<feature type="domain" description="CCHC-type" evidence="12">
    <location>
        <begin position="182"/>
        <end position="196"/>
    </location>
</feature>
<evidence type="ECO:0000256" key="1">
    <source>
        <dbReference type="ARBA" id="ARBA00004141"/>
    </source>
</evidence>
<dbReference type="Proteomes" id="UP000288805">
    <property type="component" value="Unassembled WGS sequence"/>
</dbReference>
<evidence type="ECO:0000256" key="9">
    <source>
        <dbReference type="PROSITE-ProRule" id="PRU00047"/>
    </source>
</evidence>
<dbReference type="InterPro" id="IPR036875">
    <property type="entry name" value="Znf_CCHC_sf"/>
</dbReference>
<dbReference type="InterPro" id="IPR057670">
    <property type="entry name" value="SH3_retrovirus"/>
</dbReference>
<feature type="transmembrane region" description="Helical" evidence="11">
    <location>
        <begin position="1200"/>
        <end position="1217"/>
    </location>
</feature>
<feature type="compositionally biased region" description="Low complexity" evidence="10">
    <location>
        <begin position="696"/>
        <end position="715"/>
    </location>
</feature>
<keyword evidence="3" id="KW-0813">Transport</keyword>
<evidence type="ECO:0000256" key="5">
    <source>
        <dbReference type="ARBA" id="ARBA00022750"/>
    </source>
</evidence>
<dbReference type="Pfam" id="PF14223">
    <property type="entry name" value="Retrotran_gag_2"/>
    <property type="match status" value="1"/>
</dbReference>
<feature type="transmembrane region" description="Helical" evidence="11">
    <location>
        <begin position="1317"/>
        <end position="1339"/>
    </location>
</feature>
<dbReference type="Pfam" id="PF00909">
    <property type="entry name" value="Ammonium_transp"/>
    <property type="match status" value="1"/>
</dbReference>
<feature type="transmembrane region" description="Helical" evidence="11">
    <location>
        <begin position="1370"/>
        <end position="1395"/>
    </location>
</feature>
<dbReference type="SUPFAM" id="SSF111352">
    <property type="entry name" value="Ammonium transporter"/>
    <property type="match status" value="1"/>
</dbReference>
<dbReference type="PROSITE" id="PS50994">
    <property type="entry name" value="INTEGRASE"/>
    <property type="match status" value="1"/>
</dbReference>
<dbReference type="SUPFAM" id="SSF57756">
    <property type="entry name" value="Retrovirus zinc finger-like domains"/>
    <property type="match status" value="1"/>
</dbReference>
<name>A0A438KIX5_VITVI</name>
<dbReference type="GO" id="GO:0016020">
    <property type="term" value="C:membrane"/>
    <property type="evidence" value="ECO:0007669"/>
    <property type="project" value="UniProtKB-SubCell"/>
</dbReference>
<accession>A0A438KIX5</accession>
<gene>
    <name evidence="14" type="primary">POLX_4156</name>
    <name evidence="14" type="ORF">CK203_002193</name>
</gene>
<comment type="caution">
    <text evidence="14">The sequence shown here is derived from an EMBL/GenBank/DDBJ whole genome shotgun (WGS) entry which is preliminary data.</text>
</comment>
<sequence>MRASKAKEAWDILQQEFQGDKRTRSIKLQALRRELENMKMKENETLNEFSSKFMELVNQMKSYGEEISDKRIVEKLLISLPSKFDPIVAVIEETKDLSLLSAQELFGNVERKPISNENRSDSSRGGRTGRGRARGRDGRGRGRFSYGRKFTNEEGSSFSKCNICKRSSHVEKDCWFKGKPQCFNCKKFGHVQKDCRFKNNQQASCAEEKEADENMFYACQSVAEQKNNVWFLDSGCTNHMTGNKNIFLDMDTTINSQVKMGNGDLVNVKGKDTVGIQTKVGTKYIRDVLLVPALEQNLLSVGQLVEHGYKLHFENNECTIYDKEQRRNLVKKIKMEKNRSFPIVFKYVENVALRMEDVEEAWLWHRRFGHLNFNSLKMLCQRKMVQGLPNAIEEKNEVCDGCALGKHHRQSFPKGVAWRAKKVLELVHTDICGPMSTPSQGNNKYFVLFIDDFTRMTWVFFMKQKSEVFSIFKKFKSFVEKQSGCYIKTLRSDRGMEYTSSQFGNFCEDEGVERQLTVAYTPQQNGVVERKNQTVMEIAKAMLYEKGLPKIFWAEAVNTAVYLLNRCLTKALLNKTPIEAWSGRKPSVKHFKVFGCLCYSQVPKQRRCKLDETSEKCIFMGYSSQSKGYRLYNLKTNKLIISRDVIFDEKAAWNWEEGKILKKTILVDELQTKAPVETGNGSTSTSSPQESPRSVPLSPSIESPTSSSSSPSSTPRKMRSLTDVYERCNLCIVEPQSFEEAIKDEDWRKAMEKEIDVIEKNETWQLVEKPKDKEIIGVKWIFRVKYHSDGRVQRLKARLAAKGYSQQPGVDFHETFAPVARLDTIRTIITVAAQKGFVVDGEENKVYKLKKALYGLKQAPRAWYTQIDSYFIENGFIRSKSEPTLYVKSKDNSQILIVALYVDDLIFTGNDEKMVEKFRNEMMKKYEMSDMGLLHYFLGIEVYQEEDGVFICQKRYVEHILKKFGMAGCNPVSTPLVVNEKLRKEDGGKMVDETHFRSLVGNLLYLTATRPDIMFAASLLSRFMHYPSHLHLGAAKRVLRYLQGTVELGIKYFRNIEVKLIGHCDSDWGGCIDDMKSTSGYAFSLGSGVISWVSKKQGSVAQSSTEAEYISASLATSQAIWTRHIAVKYHFIKEAISDGEVQLMYCKSEEQVADIFTKALPLEKLVHFRKLLGVEEHHIRGENVGPRSTRDRERFPPNNVLLMLAGAGLLWLGWAGFNGGDPYAANTDSSMAVLNTNICAATSLLVWTWLDVIFFKKPSVIGAVQGMITGLVCITPAAGLVQGWAAIVMGILSGSVPWFTMMILHKRWTLLHHIDDTLGVFHTHAVAGYLGGILTGVFAEPELCSLFLPVTNSRGAVYGGSGGIQVLKQLAGGAFIIGWNAVVTSIICLVVRVVLPLRMPEEELLIGDDAVHGEEAYALWGDGEKYDSAKHGLYSDDTQHQMPSSGTTQVV</sequence>
<dbReference type="Pfam" id="PF25597">
    <property type="entry name" value="SH3_retrovirus"/>
    <property type="match status" value="1"/>
</dbReference>
<feature type="region of interest" description="Disordered" evidence="10">
    <location>
        <begin position="111"/>
        <end position="148"/>
    </location>
</feature>